<comment type="caution">
    <text evidence="2">The sequence shown here is derived from an EMBL/GenBank/DDBJ whole genome shotgun (WGS) entry which is preliminary data.</text>
</comment>
<sequence>MPKPTLMQAVLRKPTRSYADPRAASPWAEQPDEHYDHHHFPSPAGRYASQYQAEKRSVTGSTGFGVRDDHPHAGPSQPRRVKSTVSMSSDVLETSSNSRFPKPARRVASSVAIREGAIVRLEGDGVDDEDGASVSRSTTVRRKKKSGLTSAASANRSRAGSTGAVSVATARPPSPSTVTSRSRREGQRIGGQREDADSESIGSSSRMSSYSTSQPPSLLPRKGLYHSESSSSADSSSLRPLSPLVQLSPPDPPIIPSIRPEEAKSRQRPAPSVIQKSVVNGVAPLTPPSSIMSSTRSSLASREASMDSALRVSPTRLVLATVPVVINGAEIGRPDMPGHFQASRDDETDDEEDVFYTPRGSQESLVAPIIEEPPVIVTPIQEMPPPPSFNLLPPTPAAVEDEGTPFHSEPTSPMLDSLHPDRLPTQSLIRSLTDTTPIIAAPLPQPLPPLVPTKTHEDDAHSAASDVGTDEDEESERKGNVAAVISGLQNGTTTFTSPASQARGSCPPSVIKSTPASSVDGRPGAMSRQSTSRRSPRKSFDEFVVNRRNSMPLSEASFGARSAREGSIRSGISGYGKGGWAAAAAVGEERSRTSSPVMMYNPAAAHDGWAHFQPPPRQSKFTALPPASQPLSFDRLVRGESAAGSIRSASQNAPPSAPASDGGLQIPVATRSSSPSIYSQLSDEDEDEDGLPRPSRSYASRAPTDAQTTSSVISADFELPQRFWGNHEIPAARRLSSTSSAPPVPPPKNPSRRFSENVQRPGVARSYARSSEASMSAAPTRSNSLYMRNNSPMRISPDYPTNSYQPRPAWQSPSAMVPDSAPVSRPTTPAAQSVRGFDPPSFLDPDTLTVLPEMTPEDSARTYRPEPSESGRSRRTSGPQGPRRSASVWDGRGRYSRSEIGGEDRYEDEDFLDELPTRAKSAMGHRRPESMHGGSSYGEGVLMQSDGVGESVTGYTNMVLPAGAYTPVHPSKSPNELNSRILGLPHAAMASITLSTSAHRLPMTPLHLRKHLPPPVDFSSHLKPPGKVGSGQCLVQVYAVGLDELDVQSLEEKTKADVGKWVPGRSFVGRCMTAGAEEKDLVRGDLVMGLLDIRRSGALSEFILVDRRRLARAPHPTTLSLEQLSLLPLYGVPAIRAMRTPLNRFARALIMDAHSGVAALVCQTLSKSGVHVTALIGGGDGSVEAHESCMANGARGVLTGNPAAVMLSLEEDGWDFVLDTVGGQRVYDAAKRMLKDGARLVSLQAPDSSLPLDIRAAAKPSGLKTLRAAFSSRRKTSKFITFQHLPPAGSGEPEVDSSGMDCRDVLEDQGMAKFHPVVRETLPFERGAEAFREPEETVVRLIN</sequence>
<gene>
    <name evidence="2" type="ORF">EHS25_003317</name>
</gene>
<proteinExistence type="predicted"/>
<feature type="compositionally biased region" description="Basic and acidic residues" evidence="1">
    <location>
        <begin position="182"/>
        <end position="195"/>
    </location>
</feature>
<feature type="region of interest" description="Disordered" evidence="1">
    <location>
        <begin position="439"/>
        <end position="541"/>
    </location>
</feature>
<dbReference type="SUPFAM" id="SSF50129">
    <property type="entry name" value="GroES-like"/>
    <property type="match status" value="1"/>
</dbReference>
<dbReference type="InterPro" id="IPR011032">
    <property type="entry name" value="GroES-like_sf"/>
</dbReference>
<feature type="region of interest" description="Disordered" evidence="1">
    <location>
        <begin position="609"/>
        <end position="628"/>
    </location>
</feature>
<dbReference type="OrthoDB" id="201656at2759"/>
<name>A0A427Y8V7_9TREE</name>
<feature type="region of interest" description="Disordered" evidence="1">
    <location>
        <begin position="1"/>
        <end position="276"/>
    </location>
</feature>
<dbReference type="SUPFAM" id="SSF51735">
    <property type="entry name" value="NAD(P)-binding Rossmann-fold domains"/>
    <property type="match status" value="1"/>
</dbReference>
<feature type="compositionally biased region" description="Low complexity" evidence="1">
    <location>
        <begin position="199"/>
        <end position="216"/>
    </location>
</feature>
<organism evidence="2 3">
    <name type="scientific">Saitozyma podzolica</name>
    <dbReference type="NCBI Taxonomy" id="1890683"/>
    <lineage>
        <taxon>Eukaryota</taxon>
        <taxon>Fungi</taxon>
        <taxon>Dikarya</taxon>
        <taxon>Basidiomycota</taxon>
        <taxon>Agaricomycotina</taxon>
        <taxon>Tremellomycetes</taxon>
        <taxon>Tremellales</taxon>
        <taxon>Trimorphomycetaceae</taxon>
        <taxon>Saitozyma</taxon>
    </lineage>
</organism>
<dbReference type="Gene3D" id="3.90.180.10">
    <property type="entry name" value="Medium-chain alcohol dehydrogenases, catalytic domain"/>
    <property type="match status" value="1"/>
</dbReference>
<dbReference type="STRING" id="1890683.A0A427Y8V7"/>
<reference evidence="2 3" key="1">
    <citation type="submission" date="2018-11" db="EMBL/GenBank/DDBJ databases">
        <title>Genome sequence of Saitozyma podzolica DSM 27192.</title>
        <authorList>
            <person name="Aliyu H."/>
            <person name="Gorte O."/>
            <person name="Ochsenreither K."/>
        </authorList>
    </citation>
    <scope>NUCLEOTIDE SEQUENCE [LARGE SCALE GENOMIC DNA]</scope>
    <source>
        <strain evidence="2 3">DSM 27192</strain>
    </source>
</reference>
<evidence type="ECO:0000313" key="2">
    <source>
        <dbReference type="EMBL" id="RSH87407.1"/>
    </source>
</evidence>
<evidence type="ECO:0000313" key="3">
    <source>
        <dbReference type="Proteomes" id="UP000279259"/>
    </source>
</evidence>
<dbReference type="GO" id="GO:0005739">
    <property type="term" value="C:mitochondrion"/>
    <property type="evidence" value="ECO:0007669"/>
    <property type="project" value="TreeGrafter"/>
</dbReference>
<feature type="compositionally biased region" description="Low complexity" evidence="1">
    <location>
        <begin position="149"/>
        <end position="180"/>
    </location>
</feature>
<feature type="region of interest" description="Disordered" evidence="1">
    <location>
        <begin position="335"/>
        <end position="354"/>
    </location>
</feature>
<dbReference type="EMBL" id="RSCD01000017">
    <property type="protein sequence ID" value="RSH87407.1"/>
    <property type="molecule type" value="Genomic_DNA"/>
</dbReference>
<feature type="region of interest" description="Disordered" evidence="1">
    <location>
        <begin position="396"/>
        <end position="419"/>
    </location>
</feature>
<evidence type="ECO:0008006" key="4">
    <source>
        <dbReference type="Google" id="ProtNLM"/>
    </source>
</evidence>
<dbReference type="PANTHER" id="PTHR11695:SF294">
    <property type="entry name" value="RETICULON-4-INTERACTING PROTEIN 1, MITOCHONDRIAL"/>
    <property type="match status" value="1"/>
</dbReference>
<dbReference type="Proteomes" id="UP000279259">
    <property type="component" value="Unassembled WGS sequence"/>
</dbReference>
<feature type="compositionally biased region" description="Polar residues" evidence="1">
    <location>
        <begin position="487"/>
        <end position="503"/>
    </location>
</feature>
<keyword evidence="3" id="KW-1185">Reference proteome</keyword>
<feature type="compositionally biased region" description="Basic and acidic residues" evidence="1">
    <location>
        <begin position="858"/>
        <end position="872"/>
    </location>
</feature>
<feature type="region of interest" description="Disordered" evidence="1">
    <location>
        <begin position="733"/>
        <end position="911"/>
    </location>
</feature>
<dbReference type="InterPro" id="IPR036291">
    <property type="entry name" value="NAD(P)-bd_dom_sf"/>
</dbReference>
<feature type="compositionally biased region" description="Low complexity" evidence="1">
    <location>
        <begin position="648"/>
        <end position="660"/>
    </location>
</feature>
<dbReference type="InterPro" id="IPR050700">
    <property type="entry name" value="YIM1/Zinc_Alcohol_DH_Fams"/>
</dbReference>
<feature type="compositionally biased region" description="Basic and acidic residues" evidence="1">
    <location>
        <begin position="891"/>
        <end position="904"/>
    </location>
</feature>
<feature type="compositionally biased region" description="Low complexity" evidence="1">
    <location>
        <begin position="227"/>
        <end position="248"/>
    </location>
</feature>
<dbReference type="PANTHER" id="PTHR11695">
    <property type="entry name" value="ALCOHOL DEHYDROGENASE RELATED"/>
    <property type="match status" value="1"/>
</dbReference>
<evidence type="ECO:0000256" key="1">
    <source>
        <dbReference type="SAM" id="MobiDB-lite"/>
    </source>
</evidence>
<dbReference type="Pfam" id="PF13602">
    <property type="entry name" value="ADH_zinc_N_2"/>
    <property type="match status" value="1"/>
</dbReference>
<feature type="region of interest" description="Disordered" evidence="1">
    <location>
        <begin position="642"/>
        <end position="711"/>
    </location>
</feature>
<feature type="compositionally biased region" description="Polar residues" evidence="1">
    <location>
        <begin position="670"/>
        <end position="681"/>
    </location>
</feature>
<feature type="compositionally biased region" description="Polar residues" evidence="1">
    <location>
        <begin position="768"/>
        <end position="805"/>
    </location>
</feature>
<feature type="compositionally biased region" description="Polar residues" evidence="1">
    <location>
        <begin position="83"/>
        <end position="99"/>
    </location>
</feature>
<accession>A0A427Y8V7</accession>
<dbReference type="Gene3D" id="3.40.50.720">
    <property type="entry name" value="NAD(P)-binding Rossmann-like Domain"/>
    <property type="match status" value="1"/>
</dbReference>
<protein>
    <recommendedName>
        <fullName evidence="4">Enoyl reductase (ER) domain-containing protein</fullName>
    </recommendedName>
</protein>